<dbReference type="AlphaFoldDB" id="A0A498H0V6"/>
<gene>
    <name evidence="3" type="ORF">ABH15_09135</name>
</gene>
<accession>A0A498H0V6</accession>
<dbReference type="InterPro" id="IPR038475">
    <property type="entry name" value="RecG_C_sf"/>
</dbReference>
<name>A0A498H0V6_9EURY</name>
<evidence type="ECO:0000313" key="4">
    <source>
        <dbReference type="Proteomes" id="UP000290932"/>
    </source>
</evidence>
<dbReference type="Proteomes" id="UP000290932">
    <property type="component" value="Unassembled WGS sequence"/>
</dbReference>
<comment type="caution">
    <text evidence="3">The sequence shown here is derived from an EMBL/GenBank/DDBJ whole genome shotgun (WGS) entry which is preliminary data.</text>
</comment>
<dbReference type="Gene3D" id="3.30.565.60">
    <property type="match status" value="1"/>
</dbReference>
<dbReference type="PANTHER" id="PTHR30595">
    <property type="entry name" value="GLPR-RELATED TRANSCRIPTIONAL REPRESSOR"/>
    <property type="match status" value="1"/>
</dbReference>
<proteinExistence type="predicted"/>
<evidence type="ECO:0000259" key="2">
    <source>
        <dbReference type="Pfam" id="PF21247"/>
    </source>
</evidence>
<dbReference type="Pfam" id="PF13271">
    <property type="entry name" value="DUF4062"/>
    <property type="match status" value="1"/>
</dbReference>
<dbReference type="PANTHER" id="PTHR30595:SF6">
    <property type="entry name" value="SCHLAFEN ALBA-2 DOMAIN-CONTAINING PROTEIN"/>
    <property type="match status" value="1"/>
</dbReference>
<dbReference type="RefSeq" id="WP_128694045.1">
    <property type="nucleotide sequence ID" value="NZ_LHQS01000002.1"/>
</dbReference>
<dbReference type="Pfam" id="PF13749">
    <property type="entry name" value="HATPase_c_4"/>
    <property type="match status" value="1"/>
</dbReference>
<sequence length="500" mass="55554">MTPIRIFVSSVQKEFAEERRVLFDYIRSDPLLRRFYNVFLFEDLPASGRRPDETYLAEVDRCGVYLCLLGNEYGRADTDGRSPTEREFDRATAGGKERLVFVKGNDDSVRDPRVLALLRNVDSQLIRRRFGSVPELTVEVYASLVEHLDRTGALRTRPFDASACADATLDAISQEKVGEFLSRAQQSRGYALSPNTPVRKALAHLNLLDGSLPNNAAVLLFGKQPQRFLASSEVKCLHFHGTVVGKPIPSYQIYKGTVFELVDQSLDFVLSKIARSIGTRAEGPTAPATYEVPPEAVGEAIVNAVAHRDYASNASVQVMLFSDRLEVWNPGQLPPSLSPEALRVPHPSIPRNPLIAEPLFLTRYIDKAGTGTLDMIEQCIQAGLPPPEFRQNGEQFVQVLWRPGRDRVIRAKTGDQVGTKLGLSGDQVEVLRACMAETPISELMDIAGRTNRTKFRNAILKPLMQAGLIEMTIPDRPRSGNQKYRVTERGRALLAGRDTP</sequence>
<dbReference type="EMBL" id="LHQS01000002">
    <property type="protein sequence ID" value="RXE56283.1"/>
    <property type="molecule type" value="Genomic_DNA"/>
</dbReference>
<keyword evidence="4" id="KW-1185">Reference proteome</keyword>
<reference evidence="3 4" key="1">
    <citation type="journal article" date="2015" name="Int. J. Syst. Evol. Microbiol.">
        <title>Methanoculleus taiwanensis sp. nov., a methanogen isolated from deep marine sediment at the deformation front area near Taiwan.</title>
        <authorList>
            <person name="Weng C.Y."/>
            <person name="Chen S.C."/>
            <person name="Lai M.C."/>
            <person name="Wu S.Y."/>
            <person name="Lin S."/>
            <person name="Yang T.F."/>
            <person name="Chen P.C."/>
        </authorList>
    </citation>
    <scope>NUCLEOTIDE SEQUENCE [LARGE SCALE GENOMIC DNA]</scope>
    <source>
        <strain evidence="3 4">CYW4</strain>
    </source>
</reference>
<feature type="domain" description="Filamentation induced by cAMP protein Fic-like C-terminal" evidence="2">
    <location>
        <begin position="426"/>
        <end position="487"/>
    </location>
</feature>
<organism evidence="3 4">
    <name type="scientific">Methanoculleus taiwanensis</name>
    <dbReference type="NCBI Taxonomy" id="1550565"/>
    <lineage>
        <taxon>Archaea</taxon>
        <taxon>Methanobacteriati</taxon>
        <taxon>Methanobacteriota</taxon>
        <taxon>Stenosarchaea group</taxon>
        <taxon>Methanomicrobia</taxon>
        <taxon>Methanomicrobiales</taxon>
        <taxon>Methanomicrobiaceae</taxon>
        <taxon>Methanoculleus</taxon>
    </lineage>
</organism>
<dbReference type="Pfam" id="PF21247">
    <property type="entry name" value="Fic-like_C"/>
    <property type="match status" value="1"/>
</dbReference>
<dbReference type="InterPro" id="IPR025139">
    <property type="entry name" value="DUF4062"/>
</dbReference>
<evidence type="ECO:0000259" key="1">
    <source>
        <dbReference type="Pfam" id="PF13271"/>
    </source>
</evidence>
<dbReference type="InterPro" id="IPR049514">
    <property type="entry name" value="Fic-like_C"/>
</dbReference>
<protein>
    <submittedName>
        <fullName evidence="3">Transcriptional regulator</fullName>
    </submittedName>
</protein>
<feature type="domain" description="DUF4062" evidence="1">
    <location>
        <begin position="5"/>
        <end position="91"/>
    </location>
</feature>
<evidence type="ECO:0000313" key="3">
    <source>
        <dbReference type="EMBL" id="RXE56283.1"/>
    </source>
</evidence>
<dbReference type="OrthoDB" id="114576at2157"/>